<evidence type="ECO:0000256" key="3">
    <source>
        <dbReference type="ARBA" id="ARBA00022692"/>
    </source>
</evidence>
<comment type="caution">
    <text evidence="7">The sequence shown here is derived from an EMBL/GenBank/DDBJ whole genome shotgun (WGS) entry which is preliminary data.</text>
</comment>
<feature type="transmembrane region" description="Helical" evidence="6">
    <location>
        <begin position="36"/>
        <end position="64"/>
    </location>
</feature>
<keyword evidence="8" id="KW-1185">Reference proteome</keyword>
<dbReference type="Proteomes" id="UP001500886">
    <property type="component" value="Unassembled WGS sequence"/>
</dbReference>
<keyword evidence="5 6" id="KW-0472">Membrane</keyword>
<gene>
    <name evidence="7" type="ORF">GCM10010315_42120</name>
</gene>
<proteinExistence type="inferred from homology"/>
<evidence type="ECO:0000256" key="2">
    <source>
        <dbReference type="ARBA" id="ARBA00007375"/>
    </source>
</evidence>
<feature type="transmembrane region" description="Helical" evidence="6">
    <location>
        <begin position="106"/>
        <end position="124"/>
    </location>
</feature>
<comment type="similarity">
    <text evidence="2">Belongs to the TMEM86 family.</text>
</comment>
<evidence type="ECO:0008006" key="9">
    <source>
        <dbReference type="Google" id="ProtNLM"/>
    </source>
</evidence>
<evidence type="ECO:0000313" key="8">
    <source>
        <dbReference type="Proteomes" id="UP001500886"/>
    </source>
</evidence>
<sequence length="225" mass="22452">MRAARAVPAAFGAAAAAHLGALLAHATTLAHLTKPALMPLLAAAVLLHGGSRLLAAALLCGCAGDALLQAEGRTPFLLGMAAFAAGHLCYLALFARHGTPGGSRTYRLAAAYAAAWLATVALLWPGLEAGMRLPVVLYSLLLTAMALAATRAGAWAAAGGLLFLVSDSLLAGGLAGWPQAPAAQFWVMLTYAAAQALLAYGVHRCVAAAGAGSGRPAPARAAVSP</sequence>
<evidence type="ECO:0000256" key="6">
    <source>
        <dbReference type="SAM" id="Phobius"/>
    </source>
</evidence>
<dbReference type="EMBL" id="BAAASL010000016">
    <property type="protein sequence ID" value="GAA2720820.1"/>
    <property type="molecule type" value="Genomic_DNA"/>
</dbReference>
<keyword evidence="4 6" id="KW-1133">Transmembrane helix</keyword>
<evidence type="ECO:0000256" key="5">
    <source>
        <dbReference type="ARBA" id="ARBA00023136"/>
    </source>
</evidence>
<accession>A0ABN3TYR4</accession>
<organism evidence="7 8">
    <name type="scientific">Streptomyces luteosporeus</name>
    <dbReference type="NCBI Taxonomy" id="173856"/>
    <lineage>
        <taxon>Bacteria</taxon>
        <taxon>Bacillati</taxon>
        <taxon>Actinomycetota</taxon>
        <taxon>Actinomycetes</taxon>
        <taxon>Kitasatosporales</taxon>
        <taxon>Streptomycetaceae</taxon>
        <taxon>Streptomyces</taxon>
    </lineage>
</organism>
<dbReference type="InterPro" id="IPR012506">
    <property type="entry name" value="TMEM86B-like"/>
</dbReference>
<feature type="transmembrane region" description="Helical" evidence="6">
    <location>
        <begin position="183"/>
        <end position="202"/>
    </location>
</feature>
<evidence type="ECO:0000256" key="4">
    <source>
        <dbReference type="ARBA" id="ARBA00022989"/>
    </source>
</evidence>
<comment type="subcellular location">
    <subcellularLocation>
        <location evidence="1">Membrane</location>
        <topology evidence="1">Multi-pass membrane protein</topology>
    </subcellularLocation>
</comment>
<dbReference type="Pfam" id="PF07947">
    <property type="entry name" value="YhhN"/>
    <property type="match status" value="1"/>
</dbReference>
<dbReference type="RefSeq" id="WP_344436955.1">
    <property type="nucleotide sequence ID" value="NZ_BAAASL010000016.1"/>
</dbReference>
<dbReference type="PANTHER" id="PTHR31885">
    <property type="entry name" value="GH04784P"/>
    <property type="match status" value="1"/>
</dbReference>
<evidence type="ECO:0000256" key="1">
    <source>
        <dbReference type="ARBA" id="ARBA00004141"/>
    </source>
</evidence>
<keyword evidence="3 6" id="KW-0812">Transmembrane</keyword>
<name>A0ABN3TYR4_9ACTN</name>
<feature type="transmembrane region" description="Helical" evidence="6">
    <location>
        <begin position="136"/>
        <end position="163"/>
    </location>
</feature>
<reference evidence="7 8" key="1">
    <citation type="journal article" date="2019" name="Int. J. Syst. Evol. Microbiol.">
        <title>The Global Catalogue of Microorganisms (GCM) 10K type strain sequencing project: providing services to taxonomists for standard genome sequencing and annotation.</title>
        <authorList>
            <consortium name="The Broad Institute Genomics Platform"/>
            <consortium name="The Broad Institute Genome Sequencing Center for Infectious Disease"/>
            <person name="Wu L."/>
            <person name="Ma J."/>
        </authorList>
    </citation>
    <scope>NUCLEOTIDE SEQUENCE [LARGE SCALE GENOMIC DNA]</scope>
    <source>
        <strain evidence="7 8">JCM 4542</strain>
    </source>
</reference>
<protein>
    <recommendedName>
        <fullName evidence="9">Lysoplasmalogenase</fullName>
    </recommendedName>
</protein>
<feature type="transmembrane region" description="Helical" evidence="6">
    <location>
        <begin position="76"/>
        <end position="94"/>
    </location>
</feature>
<evidence type="ECO:0000313" key="7">
    <source>
        <dbReference type="EMBL" id="GAA2720820.1"/>
    </source>
</evidence>
<dbReference type="PANTHER" id="PTHR31885:SF6">
    <property type="entry name" value="GH04784P"/>
    <property type="match status" value="1"/>
</dbReference>